<dbReference type="PIRSF" id="PIRSF001220">
    <property type="entry name" value="L-ASNase_gatD"/>
    <property type="match status" value="1"/>
</dbReference>
<dbReference type="InterPro" id="IPR027474">
    <property type="entry name" value="L-asparaginase_N"/>
</dbReference>
<dbReference type="PROSITE" id="PS51732">
    <property type="entry name" value="ASN_GLN_ASE_3"/>
    <property type="match status" value="1"/>
</dbReference>
<evidence type="ECO:0000256" key="6">
    <source>
        <dbReference type="PROSITE-ProRule" id="PRU10099"/>
    </source>
</evidence>
<dbReference type="SMART" id="SM00870">
    <property type="entry name" value="Asparaginase"/>
    <property type="match status" value="1"/>
</dbReference>
<dbReference type="PROSITE" id="PS00917">
    <property type="entry name" value="ASN_GLN_ASE_2"/>
    <property type="match status" value="1"/>
</dbReference>
<feature type="active site" evidence="7">
    <location>
        <position position="85"/>
    </location>
</feature>
<dbReference type="Proteomes" id="UP000593591">
    <property type="component" value="Chromosome"/>
</dbReference>
<proteinExistence type="inferred from homology"/>
<feature type="active site" evidence="6">
    <location>
        <position position="12"/>
    </location>
</feature>
<dbReference type="AlphaFoldDB" id="A0A7M1XHV4"/>
<evidence type="ECO:0000313" key="11">
    <source>
        <dbReference type="Proteomes" id="UP000593591"/>
    </source>
</evidence>
<dbReference type="SUPFAM" id="SSF53774">
    <property type="entry name" value="Glutaminase/Asparaginase"/>
    <property type="match status" value="1"/>
</dbReference>
<dbReference type="PROSITE" id="PS51257">
    <property type="entry name" value="PROKAR_LIPOPROTEIN"/>
    <property type="match status" value="1"/>
</dbReference>
<dbReference type="PIRSF" id="PIRSF500176">
    <property type="entry name" value="L_ASNase"/>
    <property type="match status" value="1"/>
</dbReference>
<dbReference type="InterPro" id="IPR020827">
    <property type="entry name" value="Asparaginase/glutaminase_AS1"/>
</dbReference>
<dbReference type="GO" id="GO:0004067">
    <property type="term" value="F:asparaginase activity"/>
    <property type="evidence" value="ECO:0007669"/>
    <property type="project" value="UniProtKB-UniRule"/>
</dbReference>
<dbReference type="InterPro" id="IPR036152">
    <property type="entry name" value="Asp/glu_Ase-like_sf"/>
</dbReference>
<dbReference type="EMBL" id="CP031517">
    <property type="protein sequence ID" value="QOS39016.1"/>
    <property type="molecule type" value="Genomic_DNA"/>
</dbReference>
<dbReference type="CDD" id="cd08963">
    <property type="entry name" value="L-asparaginase_I"/>
    <property type="match status" value="1"/>
</dbReference>
<dbReference type="Pfam" id="PF17763">
    <property type="entry name" value="Asparaginase_C"/>
    <property type="match status" value="1"/>
</dbReference>
<dbReference type="PRINTS" id="PR00139">
    <property type="entry name" value="ASNGLNASE"/>
</dbReference>
<feature type="active site" description="O-isoaspartyl threonine intermediate" evidence="4">
    <location>
        <position position="12"/>
    </location>
</feature>
<dbReference type="NCBIfam" id="TIGR00519">
    <property type="entry name" value="asnASE_I"/>
    <property type="match status" value="1"/>
</dbReference>
<dbReference type="InterPro" id="IPR027473">
    <property type="entry name" value="L-asparaginase_C"/>
</dbReference>
<reference evidence="10 11" key="1">
    <citation type="submission" date="2018-08" db="EMBL/GenBank/DDBJ databases">
        <title>The first complete genome of Treponema rectale (CHPAT), a commensal spirochete of the bovine rectum.</title>
        <authorList>
            <person name="Staton G.J."/>
            <person name="Clegg S.R."/>
            <person name="Carter S.D."/>
            <person name="Radford A.D."/>
            <person name="Darby A."/>
            <person name="Hall N."/>
            <person name="Birtles R.J."/>
            <person name="Evans N.J."/>
        </authorList>
    </citation>
    <scope>NUCLEOTIDE SEQUENCE [LARGE SCALE GENOMIC DNA]</scope>
    <source>
        <strain evidence="10 11">CHPA</strain>
    </source>
</reference>
<dbReference type="InterPro" id="IPR006034">
    <property type="entry name" value="Asparaginase/glutaminase-like"/>
</dbReference>
<dbReference type="InterPro" id="IPR027475">
    <property type="entry name" value="Asparaginase/glutaminase_AS2"/>
</dbReference>
<dbReference type="Pfam" id="PF00710">
    <property type="entry name" value="Asparaginase"/>
    <property type="match status" value="1"/>
</dbReference>
<evidence type="ECO:0000256" key="4">
    <source>
        <dbReference type="PIRSR" id="PIRSR001220-1"/>
    </source>
</evidence>
<feature type="domain" description="L-asparaginase N-terminal" evidence="8">
    <location>
        <begin position="3"/>
        <end position="186"/>
    </location>
</feature>
<comment type="similarity">
    <text evidence="1">Belongs to the asparaginase 1 family.</text>
</comment>
<keyword evidence="3" id="KW-0378">Hydrolase</keyword>
<protein>
    <recommendedName>
        <fullName evidence="2">asparaginase</fullName>
        <ecNumber evidence="2">3.5.1.1</ecNumber>
    </recommendedName>
</protein>
<dbReference type="PANTHER" id="PTHR11707">
    <property type="entry name" value="L-ASPARAGINASE"/>
    <property type="match status" value="1"/>
</dbReference>
<dbReference type="EC" id="3.5.1.1" evidence="2"/>
<feature type="domain" description="Asparaginase/glutaminase C-terminal" evidence="9">
    <location>
        <begin position="204"/>
        <end position="314"/>
    </location>
</feature>
<gene>
    <name evidence="10" type="ORF">DYE49_00530</name>
</gene>
<feature type="binding site" evidence="5">
    <location>
        <begin position="85"/>
        <end position="86"/>
    </location>
    <ligand>
        <name>substrate</name>
    </ligand>
</feature>
<sequence length="325" mass="37122">MKNILLIATGGTIACKTKQDGLKPELDCKELLSYLDDLSDICHVDAIQLFNLDSTNMTYQHWSKIASLIKEKYGLYDGFVITHGTDTMAYAASALSYMIQDSYKPIVFTGSQKSIYMRDNDARNNLTNAFIYASYDQAYGVTIVFDNKVILGTRAKKVRSKSYNAFTSVNYPEIARIIEKKVILYIEKKYQKEDVKFYLNFNHDVMVLKLVPGMDSSLLDYALSHYDAIIVEGFGVGGLPIYLEVEDTRLKDKTIVITTQVQYEGSDLNVYQVGKLIKEKYDLLESYDMTIESLVSKIKWILSLTDKKEEIKNLLYTPIYSDILR</sequence>
<evidence type="ECO:0000256" key="7">
    <source>
        <dbReference type="PROSITE-ProRule" id="PRU10100"/>
    </source>
</evidence>
<dbReference type="PROSITE" id="PS00144">
    <property type="entry name" value="ASN_GLN_ASE_1"/>
    <property type="match status" value="1"/>
</dbReference>
<evidence type="ECO:0000256" key="5">
    <source>
        <dbReference type="PIRSR" id="PIRSR001220-2"/>
    </source>
</evidence>
<evidence type="ECO:0000256" key="3">
    <source>
        <dbReference type="ARBA" id="ARBA00022801"/>
    </source>
</evidence>
<dbReference type="SFLD" id="SFLDS00057">
    <property type="entry name" value="Glutaminase/Asparaginase"/>
    <property type="match status" value="1"/>
</dbReference>
<dbReference type="InterPro" id="IPR037152">
    <property type="entry name" value="L-asparaginase_N_sf"/>
</dbReference>
<evidence type="ECO:0000256" key="2">
    <source>
        <dbReference type="ARBA" id="ARBA00012920"/>
    </source>
</evidence>
<dbReference type="InterPro" id="IPR006033">
    <property type="entry name" value="AsnA_fam"/>
</dbReference>
<dbReference type="Gene3D" id="3.40.50.40">
    <property type="match status" value="1"/>
</dbReference>
<dbReference type="InterPro" id="IPR040919">
    <property type="entry name" value="Asparaginase_C"/>
</dbReference>
<evidence type="ECO:0000259" key="8">
    <source>
        <dbReference type="Pfam" id="PF00710"/>
    </source>
</evidence>
<dbReference type="GO" id="GO:0006520">
    <property type="term" value="P:amino acid metabolic process"/>
    <property type="evidence" value="ECO:0007669"/>
    <property type="project" value="InterPro"/>
</dbReference>
<dbReference type="FunFam" id="3.40.50.1170:FF:000001">
    <property type="entry name" value="L-asparaginase 2"/>
    <property type="match status" value="1"/>
</dbReference>
<dbReference type="PANTHER" id="PTHR11707:SF28">
    <property type="entry name" value="60 KDA LYSOPHOSPHOLIPASE"/>
    <property type="match status" value="1"/>
</dbReference>
<dbReference type="KEGG" id="trc:DYE49_00530"/>
<evidence type="ECO:0000259" key="9">
    <source>
        <dbReference type="Pfam" id="PF17763"/>
    </source>
</evidence>
<evidence type="ECO:0000313" key="10">
    <source>
        <dbReference type="EMBL" id="QOS39016.1"/>
    </source>
</evidence>
<feature type="binding site" evidence="5">
    <location>
        <position position="54"/>
    </location>
    <ligand>
        <name>substrate</name>
    </ligand>
</feature>
<name>A0A7M1XHV4_9SPIR</name>
<evidence type="ECO:0000256" key="1">
    <source>
        <dbReference type="ARBA" id="ARBA00010518"/>
    </source>
</evidence>
<dbReference type="InterPro" id="IPR041725">
    <property type="entry name" value="L-asparaginase_I"/>
</dbReference>
<dbReference type="Gene3D" id="3.40.50.1170">
    <property type="entry name" value="L-asparaginase, N-terminal domain"/>
    <property type="match status" value="1"/>
</dbReference>
<accession>A0A7M1XHV4</accession>
<organism evidence="10 11">
    <name type="scientific">Treponema rectale</name>
    <dbReference type="NCBI Taxonomy" id="744512"/>
    <lineage>
        <taxon>Bacteria</taxon>
        <taxon>Pseudomonadati</taxon>
        <taxon>Spirochaetota</taxon>
        <taxon>Spirochaetia</taxon>
        <taxon>Spirochaetales</taxon>
        <taxon>Treponemataceae</taxon>
        <taxon>Treponema</taxon>
    </lineage>
</organism>